<dbReference type="InterPro" id="IPR042211">
    <property type="entry name" value="CRISPR-assoc_Cas1_N"/>
</dbReference>
<dbReference type="GO" id="GO:0016787">
    <property type="term" value="F:hydrolase activity"/>
    <property type="evidence" value="ECO:0007669"/>
    <property type="project" value="UniProtKB-KW"/>
</dbReference>
<sequence>MRKLLNTLYVMTPETYLALENDNIIILLDEKVLGKFPLHTLEQIVYFGYKGASPALMGECAKRNIGLYFYRPNGRFLARTVGTTQGNVLLRKEQYRCSDDEIRSCQIAKYFIVGKIFNSRSVLERAKRDHPMSFDIQSLKEISSSLLRLAKEARKCCDLDSLRGYEGEAASLYFSVFDHLILQNKKIFSFKQRMKRPPKDSVNALLSFCYTILANDCASALEAVGLDAYVGFLHRDRPGRISLALDLMEELRSIYADRFVLTLINNRKINASAFERQENGAVLLNDKGRKIFLTDWQNRKKDIIKHPFLDEKIPWGLVPFVQAQLLGKVLRGDLDVYPSFLWK</sequence>
<keyword evidence="6 10" id="KW-0051">Antiviral defense</keyword>
<keyword evidence="7 10" id="KW-0238">DNA-binding</keyword>
<keyword evidence="4 10" id="KW-0378">Hydrolase</keyword>
<proteinExistence type="inferred from homology"/>
<dbReference type="AlphaFoldDB" id="A0A1M6SNT9"/>
<evidence type="ECO:0000313" key="12">
    <source>
        <dbReference type="Proteomes" id="UP000238358"/>
    </source>
</evidence>
<dbReference type="HAMAP" id="MF_01470">
    <property type="entry name" value="Cas1"/>
    <property type="match status" value="1"/>
</dbReference>
<dbReference type="NCBIfam" id="TIGR00287">
    <property type="entry name" value="cas1"/>
    <property type="match status" value="1"/>
</dbReference>
<dbReference type="GO" id="GO:0051607">
    <property type="term" value="P:defense response to virus"/>
    <property type="evidence" value="ECO:0007669"/>
    <property type="project" value="UniProtKB-UniRule"/>
</dbReference>
<dbReference type="GO" id="GO:0046872">
    <property type="term" value="F:metal ion binding"/>
    <property type="evidence" value="ECO:0007669"/>
    <property type="project" value="UniProtKB-UniRule"/>
</dbReference>
<evidence type="ECO:0000256" key="5">
    <source>
        <dbReference type="ARBA" id="ARBA00022842"/>
    </source>
</evidence>
<dbReference type="GO" id="GO:0003677">
    <property type="term" value="F:DNA binding"/>
    <property type="evidence" value="ECO:0007669"/>
    <property type="project" value="UniProtKB-KW"/>
</dbReference>
<keyword evidence="2 10" id="KW-0479">Metal-binding</keyword>
<feature type="binding site" evidence="10">
    <location>
        <position position="234"/>
    </location>
    <ligand>
        <name>Mn(2+)</name>
        <dbReference type="ChEBI" id="CHEBI:29035"/>
    </ligand>
</feature>
<evidence type="ECO:0000256" key="10">
    <source>
        <dbReference type="HAMAP-Rule" id="MF_01470"/>
    </source>
</evidence>
<evidence type="ECO:0000256" key="2">
    <source>
        <dbReference type="ARBA" id="ARBA00022723"/>
    </source>
</evidence>
<dbReference type="RefSeq" id="WP_027895179.1">
    <property type="nucleotide sequence ID" value="NZ_CAMDYL010000019.1"/>
</dbReference>
<dbReference type="Pfam" id="PF01867">
    <property type="entry name" value="Cas_Cas1"/>
    <property type="match status" value="1"/>
</dbReference>
<dbReference type="PANTHER" id="PTHR34353">
    <property type="entry name" value="CRISPR-ASSOCIATED ENDONUCLEASE CAS1 1"/>
    <property type="match status" value="1"/>
</dbReference>
<reference evidence="11 12" key="1">
    <citation type="journal article" date="2018" name="Genome Announc.">
        <title>Complete genomes of two Megasphaera elsdenii strains, NCIMB 702410 and ATCC 25940.</title>
        <authorList>
            <person name="Hatmaker E.A."/>
            <person name="O'Dell K."/>
            <person name="Riley L.A."/>
            <person name="Klingeman D.M."/>
            <person name="Guss A.M."/>
        </authorList>
    </citation>
    <scope>NUCLEOTIDE SEQUENCE [LARGE SCALE GENOMIC DNA]</scope>
    <source>
        <strain evidence="11 12">NCIMB702410</strain>
    </source>
</reference>
<dbReference type="InterPro" id="IPR002729">
    <property type="entry name" value="CRISPR-assoc_Cas1"/>
</dbReference>
<dbReference type="NCBIfam" id="TIGR03640">
    <property type="entry name" value="cas1_DVULG"/>
    <property type="match status" value="1"/>
</dbReference>
<dbReference type="GO" id="GO:0043571">
    <property type="term" value="P:maintenance of CRISPR repeat elements"/>
    <property type="evidence" value="ECO:0007669"/>
    <property type="project" value="UniProtKB-UniRule"/>
</dbReference>
<keyword evidence="8 10" id="KW-0464">Manganese</keyword>
<accession>A0A1M6SNT9</accession>
<dbReference type="Proteomes" id="UP000238358">
    <property type="component" value="Chromosome"/>
</dbReference>
<feature type="binding site" evidence="10">
    <location>
        <position position="166"/>
    </location>
    <ligand>
        <name>Mn(2+)</name>
        <dbReference type="ChEBI" id="CHEBI:29035"/>
    </ligand>
</feature>
<evidence type="ECO:0000313" key="11">
    <source>
        <dbReference type="EMBL" id="AVO28222.1"/>
    </source>
</evidence>
<dbReference type="Gene3D" id="1.20.120.920">
    <property type="entry name" value="CRISPR-associated endonuclease Cas1, C-terminal domain"/>
    <property type="match status" value="1"/>
</dbReference>
<evidence type="ECO:0000256" key="4">
    <source>
        <dbReference type="ARBA" id="ARBA00022801"/>
    </source>
</evidence>
<keyword evidence="1 10" id="KW-0540">Nuclease</keyword>
<evidence type="ECO:0000256" key="7">
    <source>
        <dbReference type="ARBA" id="ARBA00023125"/>
    </source>
</evidence>
<dbReference type="InterPro" id="IPR042206">
    <property type="entry name" value="CRISPR-assoc_Cas1_C"/>
</dbReference>
<protein>
    <recommendedName>
        <fullName evidence="10">CRISPR-associated endonuclease Cas1</fullName>
        <ecNumber evidence="10">3.1.-.-</ecNumber>
    </recommendedName>
</protein>
<dbReference type="EMBL" id="CP027569">
    <property type="protein sequence ID" value="AVO28222.1"/>
    <property type="molecule type" value="Genomic_DNA"/>
</dbReference>
<dbReference type="InterPro" id="IPR050646">
    <property type="entry name" value="Cas1"/>
</dbReference>
<evidence type="ECO:0000256" key="3">
    <source>
        <dbReference type="ARBA" id="ARBA00022759"/>
    </source>
</evidence>
<comment type="subunit">
    <text evidence="9 10">Homodimer, forms a heterotetramer with a Cas2 homodimer.</text>
</comment>
<dbReference type="CDD" id="cd09721">
    <property type="entry name" value="Cas1_I-C"/>
    <property type="match status" value="1"/>
</dbReference>
<keyword evidence="5 10" id="KW-0460">Magnesium</keyword>
<evidence type="ECO:0000256" key="9">
    <source>
        <dbReference type="ARBA" id="ARBA00038592"/>
    </source>
</evidence>
<dbReference type="InterPro" id="IPR019856">
    <property type="entry name" value="CRISPR-assoc_Cas1_DVULG"/>
</dbReference>
<dbReference type="Gene3D" id="3.100.10.20">
    <property type="entry name" value="CRISPR-associated endonuclease Cas1, N-terminal domain"/>
    <property type="match status" value="1"/>
</dbReference>
<evidence type="ECO:0000256" key="1">
    <source>
        <dbReference type="ARBA" id="ARBA00022722"/>
    </source>
</evidence>
<evidence type="ECO:0000256" key="8">
    <source>
        <dbReference type="ARBA" id="ARBA00023211"/>
    </source>
</evidence>
<comment type="cofactor">
    <cofactor evidence="10">
        <name>Mg(2+)</name>
        <dbReference type="ChEBI" id="CHEBI:18420"/>
    </cofactor>
    <cofactor evidence="10">
        <name>Mn(2+)</name>
        <dbReference type="ChEBI" id="CHEBI:29035"/>
    </cofactor>
</comment>
<comment type="function">
    <text evidence="10">CRISPR (clustered regularly interspaced short palindromic repeat), is an adaptive immune system that provides protection against mobile genetic elements (viruses, transposable elements and conjugative plasmids). CRISPR clusters contain spacers, sequences complementary to antecedent mobile elements, and target invading nucleic acids. CRISPR clusters are transcribed and processed into CRISPR RNA (crRNA). Acts as a dsDNA endonuclease. Involved in the integration of spacer DNA into the CRISPR cassette.</text>
</comment>
<dbReference type="OrthoDB" id="9803119at2"/>
<organism evidence="11 12">
    <name type="scientific">Megasphaera elsdenii</name>
    <dbReference type="NCBI Taxonomy" id="907"/>
    <lineage>
        <taxon>Bacteria</taxon>
        <taxon>Bacillati</taxon>
        <taxon>Bacillota</taxon>
        <taxon>Negativicutes</taxon>
        <taxon>Veillonellales</taxon>
        <taxon>Veillonellaceae</taxon>
        <taxon>Megasphaera</taxon>
    </lineage>
</organism>
<name>A0A1M6SNT9_MEGEL</name>
<evidence type="ECO:0000256" key="6">
    <source>
        <dbReference type="ARBA" id="ARBA00023118"/>
    </source>
</evidence>
<gene>
    <name evidence="10" type="primary">cas1</name>
    <name evidence="11" type="ORF">C6Y28_11660</name>
</gene>
<dbReference type="GO" id="GO:0004520">
    <property type="term" value="F:DNA endonuclease activity"/>
    <property type="evidence" value="ECO:0007669"/>
    <property type="project" value="InterPro"/>
</dbReference>
<keyword evidence="3 10" id="KW-0255">Endonuclease</keyword>
<comment type="similarity">
    <text evidence="10">Belongs to the CRISPR-associated endonuclease Cas1 family.</text>
</comment>
<feature type="binding site" evidence="10">
    <location>
        <position position="249"/>
    </location>
    <ligand>
        <name>Mn(2+)</name>
        <dbReference type="ChEBI" id="CHEBI:29035"/>
    </ligand>
</feature>
<dbReference type="EC" id="3.1.-.-" evidence="10"/>
<dbReference type="PANTHER" id="PTHR34353:SF2">
    <property type="entry name" value="CRISPR-ASSOCIATED ENDONUCLEASE CAS1 1"/>
    <property type="match status" value="1"/>
</dbReference>